<evidence type="ECO:0000259" key="22">
    <source>
        <dbReference type="Pfam" id="PF02896"/>
    </source>
</evidence>
<dbReference type="PANTHER" id="PTHR46244">
    <property type="entry name" value="PHOSPHOENOLPYRUVATE-PROTEIN PHOSPHOTRANSFERASE"/>
    <property type="match status" value="1"/>
</dbReference>
<keyword evidence="25" id="KW-1185">Reference proteome</keyword>
<evidence type="ECO:0000256" key="14">
    <source>
        <dbReference type="ARBA" id="ARBA00022842"/>
    </source>
</evidence>
<protein>
    <recommendedName>
        <fullName evidence="6 16">Phosphoenolpyruvate-protein phosphotransferase</fullName>
        <ecNumber evidence="5 16">2.7.3.9</ecNumber>
    </recommendedName>
    <alternativeName>
        <fullName evidence="15 16">Phosphotransferase system, enzyme I</fullName>
    </alternativeName>
</protein>
<keyword evidence="12 16" id="KW-0479">Metal-binding</keyword>
<evidence type="ECO:0000259" key="23">
    <source>
        <dbReference type="Pfam" id="PF05524"/>
    </source>
</evidence>
<evidence type="ECO:0000256" key="9">
    <source>
        <dbReference type="ARBA" id="ARBA00022597"/>
    </source>
</evidence>
<evidence type="ECO:0000256" key="12">
    <source>
        <dbReference type="ARBA" id="ARBA00022723"/>
    </source>
</evidence>
<feature type="binding site" evidence="18">
    <location>
        <position position="344"/>
    </location>
    <ligand>
        <name>phosphoenolpyruvate</name>
        <dbReference type="ChEBI" id="CHEBI:58702"/>
    </ligand>
</feature>
<comment type="function">
    <text evidence="16">General (non sugar-specific) component of the phosphoenolpyruvate-dependent sugar phosphotransferase system (sugar PTS). This major carbohydrate active-transport system catalyzes the phosphorylation of incoming sugar substrates concomitantly with their translocation across the cell membrane. Enzyme I transfers the phosphoryl group from phosphoenolpyruvate (PEP) to the phosphoryl carrier protein (HPr).</text>
</comment>
<dbReference type="PRINTS" id="PR01736">
    <property type="entry name" value="PHPHTRNFRASE"/>
</dbReference>
<evidence type="ECO:0000256" key="17">
    <source>
        <dbReference type="PIRSR" id="PIRSR000732-1"/>
    </source>
</evidence>
<dbReference type="AlphaFoldDB" id="A0A4P8L4Y7"/>
<evidence type="ECO:0000256" key="20">
    <source>
        <dbReference type="SAM" id="Coils"/>
    </source>
</evidence>
<dbReference type="Pfam" id="PF05524">
    <property type="entry name" value="PEP-utilisers_N"/>
    <property type="match status" value="1"/>
</dbReference>
<feature type="active site" description="Proton donor" evidence="17">
    <location>
        <position position="515"/>
    </location>
</feature>
<keyword evidence="13 16" id="KW-0418">Kinase</keyword>
<dbReference type="SUPFAM" id="SSF47831">
    <property type="entry name" value="Enzyme I of the PEP:sugar phosphotransferase system HPr-binding (sub)domain"/>
    <property type="match status" value="1"/>
</dbReference>
<dbReference type="PIRSF" id="PIRSF000732">
    <property type="entry name" value="PTS_enzyme_I"/>
    <property type="match status" value="1"/>
</dbReference>
<dbReference type="InterPro" id="IPR006318">
    <property type="entry name" value="PTS_EI-like"/>
</dbReference>
<keyword evidence="11 16" id="KW-0598">Phosphotransferase system</keyword>
<dbReference type="Gene3D" id="3.20.20.60">
    <property type="entry name" value="Phosphoenolpyruvate-binding domains"/>
    <property type="match status" value="1"/>
</dbReference>
<dbReference type="Pfam" id="PF02896">
    <property type="entry name" value="PEP-utilizers_C"/>
    <property type="match status" value="1"/>
</dbReference>
<feature type="binding site" evidence="18">
    <location>
        <position position="308"/>
    </location>
    <ligand>
        <name>phosphoenolpyruvate</name>
        <dbReference type="ChEBI" id="CHEBI:58702"/>
    </ligand>
</feature>
<evidence type="ECO:0000256" key="8">
    <source>
        <dbReference type="ARBA" id="ARBA00022490"/>
    </source>
</evidence>
<dbReference type="InterPro" id="IPR036637">
    <property type="entry name" value="Phosphohistidine_dom_sf"/>
</dbReference>
<gene>
    <name evidence="24" type="primary">ptsP</name>
    <name evidence="24" type="ORF">FDQ92_13010</name>
</gene>
<dbReference type="GO" id="GO:0008965">
    <property type="term" value="F:phosphoenolpyruvate-protein phosphotransferase activity"/>
    <property type="evidence" value="ECO:0007669"/>
    <property type="project" value="UniProtKB-EC"/>
</dbReference>
<evidence type="ECO:0000313" key="25">
    <source>
        <dbReference type="Proteomes" id="UP000298602"/>
    </source>
</evidence>
<dbReference type="EC" id="2.7.3.9" evidence="5 16"/>
<dbReference type="Proteomes" id="UP000298602">
    <property type="component" value="Chromosome"/>
</dbReference>
<evidence type="ECO:0000256" key="4">
    <source>
        <dbReference type="ARBA" id="ARBA00007837"/>
    </source>
</evidence>
<dbReference type="GO" id="GO:0009401">
    <property type="term" value="P:phosphoenolpyruvate-dependent sugar phosphotransferase system"/>
    <property type="evidence" value="ECO:0007669"/>
    <property type="project" value="UniProtKB-KW"/>
</dbReference>
<evidence type="ECO:0000256" key="2">
    <source>
        <dbReference type="ARBA" id="ARBA00001946"/>
    </source>
</evidence>
<evidence type="ECO:0000256" key="13">
    <source>
        <dbReference type="ARBA" id="ARBA00022777"/>
    </source>
</evidence>
<keyword evidence="8 16" id="KW-0963">Cytoplasm</keyword>
<organism evidence="24 25">
    <name type="scientific">Desulfoglaeba alkanexedens ALDC</name>
    <dbReference type="NCBI Taxonomy" id="980445"/>
    <lineage>
        <taxon>Bacteria</taxon>
        <taxon>Pseudomonadati</taxon>
        <taxon>Thermodesulfobacteriota</taxon>
        <taxon>Syntrophobacteria</taxon>
        <taxon>Syntrophobacterales</taxon>
        <taxon>Syntrophobacteraceae</taxon>
        <taxon>Desulfoglaeba</taxon>
    </lineage>
</organism>
<feature type="active site" description="Tele-phosphohistidine intermediate" evidence="17">
    <location>
        <position position="201"/>
    </location>
</feature>
<dbReference type="InterPro" id="IPR040442">
    <property type="entry name" value="Pyrv_kinase-like_dom_sf"/>
</dbReference>
<accession>A0A4P8L4Y7</accession>
<dbReference type="PANTHER" id="PTHR46244:SF6">
    <property type="entry name" value="PHOSPHOENOLPYRUVATE-PROTEIN PHOSPHOTRANSFERASE"/>
    <property type="match status" value="1"/>
</dbReference>
<feature type="domain" description="PEP-utilising enzyme mobile" evidence="21">
    <location>
        <begin position="165"/>
        <end position="237"/>
    </location>
</feature>
<evidence type="ECO:0000256" key="18">
    <source>
        <dbReference type="PIRSR" id="PIRSR000732-2"/>
    </source>
</evidence>
<evidence type="ECO:0000256" key="6">
    <source>
        <dbReference type="ARBA" id="ARBA00016544"/>
    </source>
</evidence>
<dbReference type="PROSITE" id="PS00370">
    <property type="entry name" value="PEP_ENZYMES_PHOS_SITE"/>
    <property type="match status" value="1"/>
</dbReference>
<evidence type="ECO:0000256" key="16">
    <source>
        <dbReference type="PIRNR" id="PIRNR000732"/>
    </source>
</evidence>
<feature type="binding site" evidence="18">
    <location>
        <begin position="467"/>
        <end position="468"/>
    </location>
    <ligand>
        <name>phosphoenolpyruvate</name>
        <dbReference type="ChEBI" id="CHEBI:58702"/>
    </ligand>
</feature>
<evidence type="ECO:0000256" key="15">
    <source>
        <dbReference type="ARBA" id="ARBA00033235"/>
    </source>
</evidence>
<keyword evidence="9 16" id="KW-0762">Sugar transport</keyword>
<evidence type="ECO:0000256" key="1">
    <source>
        <dbReference type="ARBA" id="ARBA00000683"/>
    </source>
</evidence>
<dbReference type="KEGG" id="dax:FDQ92_13010"/>
<dbReference type="Pfam" id="PF00391">
    <property type="entry name" value="PEP-utilizers"/>
    <property type="match status" value="1"/>
</dbReference>
<keyword evidence="24" id="KW-0670">Pyruvate</keyword>
<dbReference type="NCBIfam" id="TIGR01417">
    <property type="entry name" value="PTS_I_fam"/>
    <property type="match status" value="1"/>
</dbReference>
<feature type="domain" description="PEP-utilising enzyme C-terminal" evidence="22">
    <location>
        <begin position="265"/>
        <end position="552"/>
    </location>
</feature>
<comment type="subcellular location">
    <subcellularLocation>
        <location evidence="3 16">Cytoplasm</location>
    </subcellularLocation>
</comment>
<dbReference type="InterPro" id="IPR036618">
    <property type="entry name" value="PtsI_HPr-bd_sf"/>
</dbReference>
<dbReference type="OrthoDB" id="9765468at2"/>
<feature type="domain" description="Phosphotransferase system enzyme I N-terminal" evidence="23">
    <location>
        <begin position="15"/>
        <end position="138"/>
    </location>
</feature>
<keyword evidence="14 16" id="KW-0460">Magnesium</keyword>
<dbReference type="InterPro" id="IPR050499">
    <property type="entry name" value="PEP-utilizing_PTS_enzyme"/>
</dbReference>
<dbReference type="SUPFAM" id="SSF51621">
    <property type="entry name" value="Phosphoenolpyruvate/pyruvate domain"/>
    <property type="match status" value="1"/>
</dbReference>
<keyword evidence="10 16" id="KW-0808">Transferase</keyword>
<comment type="catalytic activity">
    <reaction evidence="1 16">
        <text>L-histidyl-[protein] + phosphoenolpyruvate = N(pros)-phospho-L-histidyl-[protein] + pyruvate</text>
        <dbReference type="Rhea" id="RHEA:23880"/>
        <dbReference type="Rhea" id="RHEA-COMP:9745"/>
        <dbReference type="Rhea" id="RHEA-COMP:9746"/>
        <dbReference type="ChEBI" id="CHEBI:15361"/>
        <dbReference type="ChEBI" id="CHEBI:29979"/>
        <dbReference type="ChEBI" id="CHEBI:58702"/>
        <dbReference type="ChEBI" id="CHEBI:64837"/>
        <dbReference type="EC" id="2.7.3.9"/>
    </reaction>
</comment>
<dbReference type="RefSeq" id="WP_137425292.1">
    <property type="nucleotide sequence ID" value="NZ_CP040098.1"/>
</dbReference>
<dbReference type="Gene3D" id="3.50.30.10">
    <property type="entry name" value="Phosphohistidine domain"/>
    <property type="match status" value="1"/>
</dbReference>
<dbReference type="GO" id="GO:0016301">
    <property type="term" value="F:kinase activity"/>
    <property type="evidence" value="ECO:0007669"/>
    <property type="project" value="UniProtKB-KW"/>
</dbReference>
<dbReference type="InterPro" id="IPR008279">
    <property type="entry name" value="PEP-util_enz_mobile_dom"/>
</dbReference>
<evidence type="ECO:0000256" key="10">
    <source>
        <dbReference type="ARBA" id="ARBA00022679"/>
    </source>
</evidence>
<evidence type="ECO:0000256" key="7">
    <source>
        <dbReference type="ARBA" id="ARBA00022448"/>
    </source>
</evidence>
<dbReference type="InterPro" id="IPR024692">
    <property type="entry name" value="PTS_EI"/>
</dbReference>
<dbReference type="InterPro" id="IPR023151">
    <property type="entry name" value="PEP_util_CS"/>
</dbReference>
<dbReference type="InterPro" id="IPR018274">
    <property type="entry name" value="PEP_util_AS"/>
</dbReference>
<dbReference type="InterPro" id="IPR000121">
    <property type="entry name" value="PEP_util_C"/>
</dbReference>
<feature type="coiled-coil region" evidence="20">
    <location>
        <begin position="46"/>
        <end position="73"/>
    </location>
</feature>
<dbReference type="InterPro" id="IPR008731">
    <property type="entry name" value="PTS_EIN"/>
</dbReference>
<dbReference type="PROSITE" id="PS00742">
    <property type="entry name" value="PEP_ENZYMES_2"/>
    <property type="match status" value="1"/>
</dbReference>
<evidence type="ECO:0000256" key="11">
    <source>
        <dbReference type="ARBA" id="ARBA00022683"/>
    </source>
</evidence>
<dbReference type="SUPFAM" id="SSF52009">
    <property type="entry name" value="Phosphohistidine domain"/>
    <property type="match status" value="1"/>
</dbReference>
<comment type="cofactor">
    <cofactor evidence="2 16 19">
        <name>Mg(2+)</name>
        <dbReference type="ChEBI" id="CHEBI:18420"/>
    </cofactor>
</comment>
<evidence type="ECO:0000256" key="3">
    <source>
        <dbReference type="ARBA" id="ARBA00004496"/>
    </source>
</evidence>
<keyword evidence="7 16" id="KW-0813">Transport</keyword>
<feature type="binding site" evidence="19">
    <location>
        <position position="468"/>
    </location>
    <ligand>
        <name>Mg(2+)</name>
        <dbReference type="ChEBI" id="CHEBI:18420"/>
    </ligand>
</feature>
<dbReference type="EMBL" id="CP040098">
    <property type="protein sequence ID" value="QCQ23009.1"/>
    <property type="molecule type" value="Genomic_DNA"/>
</dbReference>
<reference evidence="24 25" key="2">
    <citation type="submission" date="2019-05" db="EMBL/GenBank/DDBJ databases">
        <authorList>
            <person name="Suflita J.M."/>
            <person name="Marks C.R."/>
        </authorList>
    </citation>
    <scope>NUCLEOTIDE SEQUENCE [LARGE SCALE GENOMIC DNA]</scope>
    <source>
        <strain evidence="24 25">ALDC</strain>
    </source>
</reference>
<feature type="binding site" evidence="19">
    <location>
        <position position="444"/>
    </location>
    <ligand>
        <name>Mg(2+)</name>
        <dbReference type="ChEBI" id="CHEBI:18420"/>
    </ligand>
</feature>
<reference evidence="24 25" key="1">
    <citation type="submission" date="2019-05" db="EMBL/GenBank/DDBJ databases">
        <title>The Complete Genome Sequence of the n-alkane-degrading Desulfoglaeba alkanexedens ALDC reveals multiple alkylsuccinate synthase gene clusters.</title>
        <authorList>
            <person name="Callaghan A.V."/>
            <person name="Davidova I.A."/>
            <person name="Duncan K.E."/>
            <person name="Morris B."/>
            <person name="McInerney M.J."/>
        </authorList>
    </citation>
    <scope>NUCLEOTIDE SEQUENCE [LARGE SCALE GENOMIC DNA]</scope>
    <source>
        <strain evidence="24 25">ALDC</strain>
    </source>
</reference>
<evidence type="ECO:0000259" key="21">
    <source>
        <dbReference type="Pfam" id="PF00391"/>
    </source>
</evidence>
<dbReference type="GO" id="GO:0046872">
    <property type="term" value="F:metal ion binding"/>
    <property type="evidence" value="ECO:0007669"/>
    <property type="project" value="UniProtKB-KW"/>
</dbReference>
<evidence type="ECO:0000256" key="19">
    <source>
        <dbReference type="PIRSR" id="PIRSR000732-3"/>
    </source>
</evidence>
<name>A0A4P8L4Y7_9BACT</name>
<evidence type="ECO:0000256" key="5">
    <source>
        <dbReference type="ARBA" id="ARBA00012232"/>
    </source>
</evidence>
<dbReference type="GO" id="GO:0005737">
    <property type="term" value="C:cytoplasm"/>
    <property type="evidence" value="ECO:0007669"/>
    <property type="project" value="UniProtKB-SubCell"/>
</dbReference>
<feature type="binding site" evidence="18">
    <location>
        <position position="478"/>
    </location>
    <ligand>
        <name>phosphoenolpyruvate</name>
        <dbReference type="ChEBI" id="CHEBI:58702"/>
    </ligand>
</feature>
<keyword evidence="20" id="KW-0175">Coiled coil</keyword>
<dbReference type="InterPro" id="IPR015813">
    <property type="entry name" value="Pyrv/PenolPyrv_kinase-like_dom"/>
</dbReference>
<dbReference type="Gene3D" id="1.10.274.10">
    <property type="entry name" value="PtsI, HPr-binding domain"/>
    <property type="match status" value="1"/>
</dbReference>
<proteinExistence type="inferred from homology"/>
<comment type="similarity">
    <text evidence="4 16">Belongs to the PEP-utilizing enzyme family.</text>
</comment>
<sequence length="607" mass="67888">MVHALLMDGTPTTVQGIGVSPGIAIGKAYLVDHGSTPIAFHKLSGAAAEAEEAARFEEAVAKAERDLQAIKESIHPDLKEHLHILDAHQVILRDRLIYDETLRIIREEKLNAQWALKRSLRKVHELFASLEDEYIRSRVSDVDSVGERILRNLAGQEDLAIQGIRERVIIVAKDLSAADAAQLQLERTLGLVTEMGGRTSHTSILARALGIPAVVGAEKASRIIHTGDILIIDGASGKVIINPSEDQIGFYYELQEALENYLKEINRKAHLPALTTDRYRVRVEANIELLEEVVAAKDNGAESIGLYRTEFFFMNRDTAPEEEELYQEYRELAELMAPQTVTMRTLDLGAEKLGPWFAHPEQVNPALGLRAIRLCLQHQELFRTQLRAILRASAVARNIQLLFPLISGVGELYEAKRVLNEVRGDLERRRIPFDPDLRLGIMMEVPSAVAVADLLALEVDFFSIGTNDLIQYSLAIDRVNEHVAYLFDPLHPGILRMIKQVVDTGHRAGIPVTVCGEMAGEPIYVPIFLGLELDSLSMNPQSVPRVKNLIRRSVLAHCRVFLTEVLNMRTAEQIRMSLQEMVLRTFPEEFKFFDPSALSPKLRTAVA</sequence>
<evidence type="ECO:0000313" key="24">
    <source>
        <dbReference type="EMBL" id="QCQ23009.1"/>
    </source>
</evidence>